<name>A0A1J9Q8E0_9EURO</name>
<protein>
    <submittedName>
        <fullName evidence="1">Uncharacterized protein</fullName>
    </submittedName>
</protein>
<proteinExistence type="predicted"/>
<accession>A0A1J9Q8E0</accession>
<gene>
    <name evidence="1" type="ORF">AJ78_07163</name>
</gene>
<dbReference type="Proteomes" id="UP000182235">
    <property type="component" value="Unassembled WGS sequence"/>
</dbReference>
<evidence type="ECO:0000313" key="2">
    <source>
        <dbReference type="Proteomes" id="UP000182235"/>
    </source>
</evidence>
<dbReference type="EMBL" id="LGRN01000434">
    <property type="protein sequence ID" value="OJD12204.1"/>
    <property type="molecule type" value="Genomic_DNA"/>
</dbReference>
<comment type="caution">
    <text evidence="1">The sequence shown here is derived from an EMBL/GenBank/DDBJ whole genome shotgun (WGS) entry which is preliminary data.</text>
</comment>
<reference evidence="1 2" key="1">
    <citation type="submission" date="2015-07" db="EMBL/GenBank/DDBJ databases">
        <title>Emmonsia species relationships and genome sequence.</title>
        <authorList>
            <consortium name="The Broad Institute Genomics Platform"/>
            <person name="Cuomo C.A."/>
            <person name="Munoz J.F."/>
            <person name="Imamovic A."/>
            <person name="Priest M.E."/>
            <person name="Young S."/>
            <person name="Clay O.K."/>
            <person name="McEwen J.G."/>
        </authorList>
    </citation>
    <scope>NUCLEOTIDE SEQUENCE [LARGE SCALE GENOMIC DNA]</scope>
    <source>
        <strain evidence="1 2">UAMH 9510</strain>
    </source>
</reference>
<dbReference type="VEuPathDB" id="FungiDB:AJ78_07163"/>
<dbReference type="AlphaFoldDB" id="A0A1J9Q8E0"/>
<organism evidence="1 2">
    <name type="scientific">Emergomyces pasteurianus Ep9510</name>
    <dbReference type="NCBI Taxonomy" id="1447872"/>
    <lineage>
        <taxon>Eukaryota</taxon>
        <taxon>Fungi</taxon>
        <taxon>Dikarya</taxon>
        <taxon>Ascomycota</taxon>
        <taxon>Pezizomycotina</taxon>
        <taxon>Eurotiomycetes</taxon>
        <taxon>Eurotiomycetidae</taxon>
        <taxon>Onygenales</taxon>
        <taxon>Ajellomycetaceae</taxon>
        <taxon>Emergomyces</taxon>
    </lineage>
</organism>
<keyword evidence="2" id="KW-1185">Reference proteome</keyword>
<evidence type="ECO:0000313" key="1">
    <source>
        <dbReference type="EMBL" id="OJD12204.1"/>
    </source>
</evidence>
<sequence>MDGYMYCSKPEIFPLDQLDTGGQSLQPTPSSYNPGCYTIMRPLLQDYFLLEELRQITLSRPWQFKRQDMLVFLKITDVANELLELLSIPLTGECHQWVRGGRLTSKMVPTMSMKDTSLIDSKFPPPPEIWARPVLCDGQGIDKLNSPHSNPRPRSTLRRIPAVVMPFSRFEPSSCYAL</sequence>